<organism evidence="1 2">
    <name type="scientific">Arcticibacter svalbardensis MN12-7</name>
    <dbReference type="NCBI Taxonomy" id="1150600"/>
    <lineage>
        <taxon>Bacteria</taxon>
        <taxon>Pseudomonadati</taxon>
        <taxon>Bacteroidota</taxon>
        <taxon>Sphingobacteriia</taxon>
        <taxon>Sphingobacteriales</taxon>
        <taxon>Sphingobacteriaceae</taxon>
        <taxon>Arcticibacter</taxon>
    </lineage>
</organism>
<dbReference type="Proteomes" id="UP000014174">
    <property type="component" value="Unassembled WGS sequence"/>
</dbReference>
<accession>R9GXR2</accession>
<protein>
    <submittedName>
        <fullName evidence="1">Uncharacterized protein</fullName>
    </submittedName>
</protein>
<dbReference type="EMBL" id="AQPN01000020">
    <property type="protein sequence ID" value="EOR96290.1"/>
    <property type="molecule type" value="Genomic_DNA"/>
</dbReference>
<dbReference type="AlphaFoldDB" id="R9GXR2"/>
<reference evidence="1 2" key="1">
    <citation type="journal article" date="2013" name="Genome Announc.">
        <title>Draft Genome Sequence of Arcticibacter svalbardensis Strain MN12-7T, a Member of the Family Sphingobacteriaceae Isolated from an Arctic Soil Sample.</title>
        <authorList>
            <person name="Shivaji S."/>
            <person name="Ara S."/>
            <person name="Prasad S."/>
            <person name="Manasa B.P."/>
            <person name="Begum Z."/>
            <person name="Singh A."/>
            <person name="Kumar Pinnaka A."/>
        </authorList>
    </citation>
    <scope>NUCLEOTIDE SEQUENCE [LARGE SCALE GENOMIC DNA]</scope>
    <source>
        <strain evidence="1 2">MN12-7</strain>
    </source>
</reference>
<sequence>MILKCMYFDKFSMLLISGIIIQLKFDPNESKHMTNWRIILE</sequence>
<keyword evidence="2" id="KW-1185">Reference proteome</keyword>
<evidence type="ECO:0000313" key="2">
    <source>
        <dbReference type="Proteomes" id="UP000014174"/>
    </source>
</evidence>
<name>R9GXR2_9SPHI</name>
<evidence type="ECO:0000313" key="1">
    <source>
        <dbReference type="EMBL" id="EOR96290.1"/>
    </source>
</evidence>
<gene>
    <name evidence="1" type="ORF">ADIARSV_0525</name>
</gene>
<proteinExistence type="predicted"/>
<comment type="caution">
    <text evidence="1">The sequence shown here is derived from an EMBL/GenBank/DDBJ whole genome shotgun (WGS) entry which is preliminary data.</text>
</comment>